<keyword evidence="2" id="KW-1185">Reference proteome</keyword>
<reference evidence="1 2" key="1">
    <citation type="journal article" date="2024" name="Nat. Commun.">
        <title>Phylogenomics reveals the evolutionary origins of lichenization in chlorophyte algae.</title>
        <authorList>
            <person name="Puginier C."/>
            <person name="Libourel C."/>
            <person name="Otte J."/>
            <person name="Skaloud P."/>
            <person name="Haon M."/>
            <person name="Grisel S."/>
            <person name="Petersen M."/>
            <person name="Berrin J.G."/>
            <person name="Delaux P.M."/>
            <person name="Dal Grande F."/>
            <person name="Keller J."/>
        </authorList>
    </citation>
    <scope>NUCLEOTIDE SEQUENCE [LARGE SCALE GENOMIC DNA]</scope>
    <source>
        <strain evidence="1 2">SAG 2036</strain>
    </source>
</reference>
<evidence type="ECO:0000313" key="1">
    <source>
        <dbReference type="EMBL" id="KAK9785511.1"/>
    </source>
</evidence>
<name>A0AAW1NL35_9CHLO</name>
<organism evidence="1 2">
    <name type="scientific">Symbiochloris irregularis</name>
    <dbReference type="NCBI Taxonomy" id="706552"/>
    <lineage>
        <taxon>Eukaryota</taxon>
        <taxon>Viridiplantae</taxon>
        <taxon>Chlorophyta</taxon>
        <taxon>core chlorophytes</taxon>
        <taxon>Trebouxiophyceae</taxon>
        <taxon>Trebouxiales</taxon>
        <taxon>Trebouxiaceae</taxon>
        <taxon>Symbiochloris</taxon>
    </lineage>
</organism>
<proteinExistence type="predicted"/>
<comment type="caution">
    <text evidence="1">The sequence shown here is derived from an EMBL/GenBank/DDBJ whole genome shotgun (WGS) entry which is preliminary data.</text>
</comment>
<sequence length="77" mass="8865">MLHGPHRSSWDVVSLDIGKLCQLSPAEKNTEFSDRVHICVRRLLPITRWLRARAQGINVSRWPTQTAGKSCLRWSQL</sequence>
<dbReference type="Proteomes" id="UP001465755">
    <property type="component" value="Unassembled WGS sequence"/>
</dbReference>
<evidence type="ECO:0000313" key="2">
    <source>
        <dbReference type="Proteomes" id="UP001465755"/>
    </source>
</evidence>
<dbReference type="EMBL" id="JALJOQ010000301">
    <property type="protein sequence ID" value="KAK9785511.1"/>
    <property type="molecule type" value="Genomic_DNA"/>
</dbReference>
<accession>A0AAW1NL35</accession>
<protein>
    <submittedName>
        <fullName evidence="1">Uncharacterized protein</fullName>
    </submittedName>
</protein>
<dbReference type="AlphaFoldDB" id="A0AAW1NL35"/>
<gene>
    <name evidence="1" type="ORF">WJX73_003385</name>
</gene>